<dbReference type="PATRIC" id="fig|671143.5.peg.2613"/>
<evidence type="ECO:0008006" key="4">
    <source>
        <dbReference type="Google" id="ProtNLM"/>
    </source>
</evidence>
<evidence type="ECO:0000313" key="3">
    <source>
        <dbReference type="Proteomes" id="UP000006898"/>
    </source>
</evidence>
<feature type="region of interest" description="Disordered" evidence="1">
    <location>
        <begin position="1"/>
        <end position="21"/>
    </location>
</feature>
<reference evidence="2 3" key="1">
    <citation type="journal article" date="2010" name="Nature">
        <title>Nitrite-driven anaerobic methane oxidation by oxygenic bacteria.</title>
        <authorList>
            <person name="Ettwig K.F."/>
            <person name="Butler M.K."/>
            <person name="Le Paslier D."/>
            <person name="Pelletier E."/>
            <person name="Mangenot S."/>
            <person name="Kuypers M.M.M."/>
            <person name="Schreiber F."/>
            <person name="Dutilh B.E."/>
            <person name="Zedelius J."/>
            <person name="de Beer D."/>
            <person name="Gloerich J."/>
            <person name="Wessels H.J.C.T."/>
            <person name="van Allen T."/>
            <person name="Luesken F."/>
            <person name="Wu M."/>
            <person name="van de Pas-Schoonen K.T."/>
            <person name="Op den Camp H.J.M."/>
            <person name="Janssen-Megens E.M."/>
            <person name="Francoijs K-J."/>
            <person name="Stunnenberg H."/>
            <person name="Weissenbach J."/>
            <person name="Jetten M.S.M."/>
            <person name="Strous M."/>
        </authorList>
    </citation>
    <scope>NUCLEOTIDE SEQUENCE [LARGE SCALE GENOMIC DNA]</scope>
</reference>
<evidence type="ECO:0000313" key="2">
    <source>
        <dbReference type="EMBL" id="CBE70054.1"/>
    </source>
</evidence>
<dbReference type="Proteomes" id="UP000006898">
    <property type="component" value="Chromosome"/>
</dbReference>
<organism evidence="2 3">
    <name type="scientific">Methylomirabilis oxygeniifera</name>
    <dbReference type="NCBI Taxonomy" id="671143"/>
    <lineage>
        <taxon>Bacteria</taxon>
        <taxon>Candidatus Methylomirabilota</taxon>
        <taxon>Candidatus Methylomirabilia</taxon>
        <taxon>Candidatus Methylomirabilales</taxon>
        <taxon>Candidatus Methylomirabilaceae</taxon>
        <taxon>Candidatus Methylomirabilis</taxon>
    </lineage>
</organism>
<dbReference type="SUPFAM" id="SSF53795">
    <property type="entry name" value="PEP carboxykinase-like"/>
    <property type="match status" value="1"/>
</dbReference>
<dbReference type="AlphaFoldDB" id="D5MLZ7"/>
<evidence type="ECO:0000256" key="1">
    <source>
        <dbReference type="SAM" id="MobiDB-lite"/>
    </source>
</evidence>
<dbReference type="KEGG" id="mox:DAMO_2981"/>
<dbReference type="InterPro" id="IPR027417">
    <property type="entry name" value="P-loop_NTPase"/>
</dbReference>
<sequence>MSGMKETTGQPGRIGGTGAPDLSIAQHGKGAFAAMETAFAKAAFNNPNDVCEAQYRFADLKVRVRIVGRELAQHFRRPIAHLEASGAPPSATQLAIDLWDEQDSGIPCPVVPAHDHIGSTWDVGNGILTASADGRFVGHGLRQSRTWLDRKAQHVVGWTVSSKALSLYERGKPLLLLLSLWYHDRDMRVIHSGLVSRNGRGVLFPGMGGSGKSTSTLACLVGGFDYLGDDYTGLQVLADGSFIGHSLYNSTWLEPDHMAHFPLLPPHAIRSSRPEENKCLVLLAPLFPKQLPRSVPIRVLAIPRIVDAHTTRCRPASKVDALLRLAPSSLLTLAPRPGVRDLQMLARLVERVPSYWLELGRDLTEIPHRVDDLLAEVTRI</sequence>
<dbReference type="EMBL" id="FP565575">
    <property type="protein sequence ID" value="CBE70054.1"/>
    <property type="molecule type" value="Genomic_DNA"/>
</dbReference>
<name>D5MLZ7_METO1</name>
<gene>
    <name evidence="2" type="ORF">DAMO_2981</name>
</gene>
<dbReference type="Gene3D" id="3.40.50.300">
    <property type="entry name" value="P-loop containing nucleotide triphosphate hydrolases"/>
    <property type="match status" value="1"/>
</dbReference>
<dbReference type="HOGENOM" id="CLU_796763_0_0_0"/>
<accession>D5MLZ7</accession>
<dbReference type="eggNOG" id="COG1493">
    <property type="taxonomic scope" value="Bacteria"/>
</dbReference>
<protein>
    <recommendedName>
        <fullName evidence="4">HPr kinase</fullName>
    </recommendedName>
</protein>
<proteinExistence type="predicted"/>
<dbReference type="STRING" id="671143.DAMO_2981"/>
<feature type="compositionally biased region" description="Polar residues" evidence="1">
    <location>
        <begin position="1"/>
        <end position="10"/>
    </location>
</feature>